<gene>
    <name evidence="1" type="ORF">JCM6292_453</name>
</gene>
<name>W4P3L0_9BACE</name>
<protein>
    <submittedName>
        <fullName evidence="1">Uncharacterized protein</fullName>
    </submittedName>
</protein>
<reference evidence="1 2" key="1">
    <citation type="journal article" date="2014" name="Genome Announc.">
        <title>Draft Genome Sequences of Three Strains of Bacteroides pyogenes Isolated from a Cat and Swine.</title>
        <authorList>
            <person name="Sakamoto M."/>
            <person name="Oshima K."/>
            <person name="Suda W."/>
            <person name="Kitamura K."/>
            <person name="Iida T."/>
            <person name="Hattori M."/>
            <person name="Ohkuma M."/>
        </authorList>
    </citation>
    <scope>NUCLEOTIDE SEQUENCE [LARGE SCALE GENOMIC DNA]</scope>
    <source>
        <strain evidence="1 2">JCM 6292</strain>
    </source>
</reference>
<sequence>MKRYLFIIILFVCAAVPMTAQYYSVNYDKRTVAEMTAAFASEAATERIMPNR</sequence>
<accession>W4P3L0</accession>
<dbReference type="EMBL" id="BAIQ01000003">
    <property type="protein sequence ID" value="GAE14331.1"/>
    <property type="molecule type" value="Genomic_DNA"/>
</dbReference>
<proteinExistence type="predicted"/>
<evidence type="ECO:0000313" key="2">
    <source>
        <dbReference type="Proteomes" id="UP000018861"/>
    </source>
</evidence>
<comment type="caution">
    <text evidence="1">The sequence shown here is derived from an EMBL/GenBank/DDBJ whole genome shotgun (WGS) entry which is preliminary data.</text>
</comment>
<dbReference type="Proteomes" id="UP000018861">
    <property type="component" value="Unassembled WGS sequence"/>
</dbReference>
<organism evidence="1 2">
    <name type="scientific">Bacteroides pyogenes JCM 6292</name>
    <dbReference type="NCBI Taxonomy" id="1235809"/>
    <lineage>
        <taxon>Bacteria</taxon>
        <taxon>Pseudomonadati</taxon>
        <taxon>Bacteroidota</taxon>
        <taxon>Bacteroidia</taxon>
        <taxon>Bacteroidales</taxon>
        <taxon>Bacteroidaceae</taxon>
        <taxon>Bacteroides</taxon>
    </lineage>
</organism>
<dbReference type="AlphaFoldDB" id="W4P3L0"/>
<evidence type="ECO:0000313" key="1">
    <source>
        <dbReference type="EMBL" id="GAE14331.1"/>
    </source>
</evidence>